<feature type="domain" description="RING-CH-type" evidence="12">
    <location>
        <begin position="78"/>
        <end position="165"/>
    </location>
</feature>
<evidence type="ECO:0000313" key="14">
    <source>
        <dbReference type="Proteomes" id="UP000078492"/>
    </source>
</evidence>
<dbReference type="GO" id="GO:0016020">
    <property type="term" value="C:membrane"/>
    <property type="evidence" value="ECO:0007669"/>
    <property type="project" value="UniProtKB-SubCell"/>
</dbReference>
<keyword evidence="3 11" id="KW-0812">Transmembrane</keyword>
<dbReference type="InterPro" id="IPR011016">
    <property type="entry name" value="Znf_RING-CH"/>
</dbReference>
<dbReference type="Gene3D" id="3.30.40.10">
    <property type="entry name" value="Zinc/RING finger domain, C3HC4 (zinc finger)"/>
    <property type="match status" value="1"/>
</dbReference>
<dbReference type="GO" id="GO:0008270">
    <property type="term" value="F:zinc ion binding"/>
    <property type="evidence" value="ECO:0007669"/>
    <property type="project" value="UniProtKB-KW"/>
</dbReference>
<evidence type="ECO:0000256" key="8">
    <source>
        <dbReference type="ARBA" id="ARBA00022989"/>
    </source>
</evidence>
<feature type="region of interest" description="Disordered" evidence="10">
    <location>
        <begin position="1"/>
        <end position="34"/>
    </location>
</feature>
<dbReference type="GO" id="GO:0004842">
    <property type="term" value="F:ubiquitin-protein transferase activity"/>
    <property type="evidence" value="ECO:0007669"/>
    <property type="project" value="TreeGrafter"/>
</dbReference>
<dbReference type="PANTHER" id="PTHR46065">
    <property type="entry name" value="E3 UBIQUITIN-PROTEIN LIGASE MARCH 2/3 FAMILY MEMBER"/>
    <property type="match status" value="1"/>
</dbReference>
<evidence type="ECO:0000256" key="4">
    <source>
        <dbReference type="ARBA" id="ARBA00022723"/>
    </source>
</evidence>
<evidence type="ECO:0000313" key="13">
    <source>
        <dbReference type="EMBL" id="KYN18719.1"/>
    </source>
</evidence>
<name>A0A151J677_9HYME</name>
<dbReference type="SUPFAM" id="SSF57850">
    <property type="entry name" value="RING/U-box"/>
    <property type="match status" value="1"/>
</dbReference>
<keyword evidence="5" id="KW-0863">Zinc-finger</keyword>
<dbReference type="SMART" id="SM00744">
    <property type="entry name" value="RINGv"/>
    <property type="match status" value="1"/>
</dbReference>
<feature type="transmembrane region" description="Helical" evidence="11">
    <location>
        <begin position="193"/>
        <end position="214"/>
    </location>
</feature>
<dbReference type="Pfam" id="PF12906">
    <property type="entry name" value="RINGv"/>
    <property type="match status" value="1"/>
</dbReference>
<evidence type="ECO:0000256" key="9">
    <source>
        <dbReference type="ARBA" id="ARBA00023136"/>
    </source>
</evidence>
<evidence type="ECO:0000256" key="5">
    <source>
        <dbReference type="ARBA" id="ARBA00022771"/>
    </source>
</evidence>
<keyword evidence="14" id="KW-1185">Reference proteome</keyword>
<dbReference type="EMBL" id="KQ979869">
    <property type="protein sequence ID" value="KYN18719.1"/>
    <property type="molecule type" value="Genomic_DNA"/>
</dbReference>
<dbReference type="Proteomes" id="UP000078492">
    <property type="component" value="Unassembled WGS sequence"/>
</dbReference>
<sequence>MSHVENAEPKNGSGRTNEIVANERDKSVVQASPESSVNVEVRISASKTSQILDNIKSDLETEENDEKCVDTSQDKDNTCIASGDICRICHMDGYAPIADNHPSYDSENLIDQTSILSNVVDLGPLISACKCRGTVALVHVECLERWLTESGRARCELCGYKYAIRRVRRYSLFQSVIIWFRTIIATRQMLLDIGYLVMTTPVAVFSCYLCALALKMLMRNGFYEIPWMIVAMLPTCLLTLIAYWRWIITLGRYAIKLKSARARARIKIVVNGK</sequence>
<keyword evidence="2" id="KW-0808">Transferase</keyword>
<dbReference type="PROSITE" id="PS51292">
    <property type="entry name" value="ZF_RING_CH"/>
    <property type="match status" value="1"/>
</dbReference>
<evidence type="ECO:0000259" key="12">
    <source>
        <dbReference type="PROSITE" id="PS51292"/>
    </source>
</evidence>
<dbReference type="STRING" id="471704.A0A151J677"/>
<evidence type="ECO:0000256" key="1">
    <source>
        <dbReference type="ARBA" id="ARBA00004141"/>
    </source>
</evidence>
<evidence type="ECO:0000256" key="2">
    <source>
        <dbReference type="ARBA" id="ARBA00022679"/>
    </source>
</evidence>
<comment type="subcellular location">
    <subcellularLocation>
        <location evidence="1">Membrane</location>
        <topology evidence="1">Multi-pass membrane protein</topology>
    </subcellularLocation>
</comment>
<evidence type="ECO:0000256" key="3">
    <source>
        <dbReference type="ARBA" id="ARBA00022692"/>
    </source>
</evidence>
<evidence type="ECO:0000256" key="7">
    <source>
        <dbReference type="ARBA" id="ARBA00022833"/>
    </source>
</evidence>
<evidence type="ECO:0000256" key="6">
    <source>
        <dbReference type="ARBA" id="ARBA00022786"/>
    </source>
</evidence>
<organism evidence="13 14">
    <name type="scientific">Trachymyrmex cornetzi</name>
    <dbReference type="NCBI Taxonomy" id="471704"/>
    <lineage>
        <taxon>Eukaryota</taxon>
        <taxon>Metazoa</taxon>
        <taxon>Ecdysozoa</taxon>
        <taxon>Arthropoda</taxon>
        <taxon>Hexapoda</taxon>
        <taxon>Insecta</taxon>
        <taxon>Pterygota</taxon>
        <taxon>Neoptera</taxon>
        <taxon>Endopterygota</taxon>
        <taxon>Hymenoptera</taxon>
        <taxon>Apocrita</taxon>
        <taxon>Aculeata</taxon>
        <taxon>Formicoidea</taxon>
        <taxon>Formicidae</taxon>
        <taxon>Myrmicinae</taxon>
        <taxon>Trachymyrmex</taxon>
    </lineage>
</organism>
<keyword evidence="7" id="KW-0862">Zinc</keyword>
<dbReference type="AlphaFoldDB" id="A0A151J677"/>
<keyword evidence="4" id="KW-0479">Metal-binding</keyword>
<protein>
    <submittedName>
        <fullName evidence="13">E3 ubiquitin-protein ligase MARCH1</fullName>
    </submittedName>
</protein>
<keyword evidence="9 11" id="KW-0472">Membrane</keyword>
<keyword evidence="6" id="KW-0833">Ubl conjugation pathway</keyword>
<dbReference type="GO" id="GO:0016567">
    <property type="term" value="P:protein ubiquitination"/>
    <property type="evidence" value="ECO:0007669"/>
    <property type="project" value="TreeGrafter"/>
</dbReference>
<proteinExistence type="predicted"/>
<keyword evidence="8 11" id="KW-1133">Transmembrane helix</keyword>
<gene>
    <name evidence="13" type="ORF">ALC57_08947</name>
</gene>
<reference evidence="13 14" key="1">
    <citation type="submission" date="2015-09" db="EMBL/GenBank/DDBJ databases">
        <title>Trachymyrmex cornetzi WGS genome.</title>
        <authorList>
            <person name="Nygaard S."/>
            <person name="Hu H."/>
            <person name="Boomsma J."/>
            <person name="Zhang G."/>
        </authorList>
    </citation>
    <scope>NUCLEOTIDE SEQUENCE [LARGE SCALE GENOMIC DNA]</scope>
    <source>
        <strain evidence="13">Tcor2-1</strain>
        <tissue evidence="13">Whole body</tissue>
    </source>
</reference>
<evidence type="ECO:0000256" key="11">
    <source>
        <dbReference type="SAM" id="Phobius"/>
    </source>
</evidence>
<accession>A0A151J677</accession>
<dbReference type="InterPro" id="IPR013083">
    <property type="entry name" value="Znf_RING/FYVE/PHD"/>
</dbReference>
<dbReference type="PANTHER" id="PTHR46065:SF3">
    <property type="entry name" value="FI20425P1"/>
    <property type="match status" value="1"/>
</dbReference>
<feature type="transmembrane region" description="Helical" evidence="11">
    <location>
        <begin position="226"/>
        <end position="246"/>
    </location>
</feature>
<evidence type="ECO:0000256" key="10">
    <source>
        <dbReference type="SAM" id="MobiDB-lite"/>
    </source>
</evidence>